<dbReference type="AlphaFoldDB" id="A0A9X1YCR6"/>
<dbReference type="RefSeq" id="WP_248669810.1">
    <property type="nucleotide sequence ID" value="NZ_JALPRX010000144.1"/>
</dbReference>
<protein>
    <submittedName>
        <fullName evidence="1">DUF1289 domain-containing protein</fullName>
    </submittedName>
</protein>
<accession>A0A9X1YCR6</accession>
<comment type="caution">
    <text evidence="1">The sequence shown here is derived from an EMBL/GenBank/DDBJ whole genome shotgun (WGS) entry which is preliminary data.</text>
</comment>
<gene>
    <name evidence="1" type="ORF">M0638_25725</name>
</gene>
<sequence length="76" mass="8185">MIEPEEARPAAGDAVPVPSPCVGHCRPDDAEVCLGCGRTIDEVAAWPKADAAERRAIRARAASRRAIRRDATRYEG</sequence>
<reference evidence="1" key="1">
    <citation type="submission" date="2022-04" db="EMBL/GenBank/DDBJ databases">
        <title>Roseomonas acroporae sp. nov., isolated from coral Acropora digitifera.</title>
        <authorList>
            <person name="Sun H."/>
        </authorList>
    </citation>
    <scope>NUCLEOTIDE SEQUENCE</scope>
    <source>
        <strain evidence="1">NAR14</strain>
    </source>
</reference>
<dbReference type="Proteomes" id="UP001139516">
    <property type="component" value="Unassembled WGS sequence"/>
</dbReference>
<dbReference type="PANTHER" id="PTHR35175:SF2">
    <property type="entry name" value="DUF1289 DOMAIN-CONTAINING PROTEIN"/>
    <property type="match status" value="1"/>
</dbReference>
<keyword evidence="2" id="KW-1185">Reference proteome</keyword>
<dbReference type="PANTHER" id="PTHR35175">
    <property type="entry name" value="DUF1289 DOMAIN-CONTAINING PROTEIN"/>
    <property type="match status" value="1"/>
</dbReference>
<evidence type="ECO:0000313" key="1">
    <source>
        <dbReference type="EMBL" id="MCK8787761.1"/>
    </source>
</evidence>
<organism evidence="1 2">
    <name type="scientific">Roseomonas acroporae</name>
    <dbReference type="NCBI Taxonomy" id="2937791"/>
    <lineage>
        <taxon>Bacteria</taxon>
        <taxon>Pseudomonadati</taxon>
        <taxon>Pseudomonadota</taxon>
        <taxon>Alphaproteobacteria</taxon>
        <taxon>Acetobacterales</taxon>
        <taxon>Roseomonadaceae</taxon>
        <taxon>Roseomonas</taxon>
    </lineage>
</organism>
<name>A0A9X1YCR6_9PROT</name>
<proteinExistence type="predicted"/>
<dbReference type="EMBL" id="JALPRX010000144">
    <property type="protein sequence ID" value="MCK8787761.1"/>
    <property type="molecule type" value="Genomic_DNA"/>
</dbReference>
<dbReference type="Pfam" id="PF06945">
    <property type="entry name" value="DUF1289"/>
    <property type="match status" value="1"/>
</dbReference>
<evidence type="ECO:0000313" key="2">
    <source>
        <dbReference type="Proteomes" id="UP001139516"/>
    </source>
</evidence>
<dbReference type="InterPro" id="IPR010710">
    <property type="entry name" value="DUF1289"/>
</dbReference>